<dbReference type="PANTHER" id="PTHR43194">
    <property type="entry name" value="HYDROLASE ALPHA/BETA FOLD FAMILY"/>
    <property type="match status" value="1"/>
</dbReference>
<keyword evidence="1" id="KW-0732">Signal</keyword>
<dbReference type="Proteomes" id="UP000002028">
    <property type="component" value="Chromosome"/>
</dbReference>
<dbReference type="Gene3D" id="3.40.50.1820">
    <property type="entry name" value="alpha/beta hydrolase"/>
    <property type="match status" value="1"/>
</dbReference>
<dbReference type="ESTHER" id="spild-d2qii7">
    <property type="family name" value="Bacterial_esterase"/>
</dbReference>
<gene>
    <name evidence="2" type="ordered locus">Slin_2756</name>
</gene>
<evidence type="ECO:0000256" key="1">
    <source>
        <dbReference type="SAM" id="SignalP"/>
    </source>
</evidence>
<dbReference type="InterPro" id="IPR050228">
    <property type="entry name" value="Carboxylesterase_BioH"/>
</dbReference>
<dbReference type="InterPro" id="IPR029058">
    <property type="entry name" value="AB_hydrolase_fold"/>
</dbReference>
<evidence type="ECO:0000313" key="3">
    <source>
        <dbReference type="Proteomes" id="UP000002028"/>
    </source>
</evidence>
<evidence type="ECO:0008006" key="4">
    <source>
        <dbReference type="Google" id="ProtNLM"/>
    </source>
</evidence>
<evidence type="ECO:0000313" key="2">
    <source>
        <dbReference type="EMBL" id="ADB38771.1"/>
    </source>
</evidence>
<dbReference type="STRING" id="504472.Slin_2756"/>
<dbReference type="HOGENOM" id="CLU_038297_2_0_10"/>
<dbReference type="CDD" id="cd12807">
    <property type="entry name" value="Esterase_713"/>
    <property type="match status" value="1"/>
</dbReference>
<dbReference type="eggNOG" id="COG0596">
    <property type="taxonomic scope" value="Bacteria"/>
</dbReference>
<dbReference type="SUPFAM" id="SSF53474">
    <property type="entry name" value="alpha/beta-Hydrolases"/>
    <property type="match status" value="1"/>
</dbReference>
<dbReference type="PANTHER" id="PTHR43194:SF5">
    <property type="entry name" value="PIMELOYL-[ACYL-CARRIER PROTEIN] METHYL ESTER ESTERASE"/>
    <property type="match status" value="1"/>
</dbReference>
<organism evidence="2 3">
    <name type="scientific">Spirosoma linguale (strain ATCC 33905 / DSM 74 / LMG 10896 / Claus 1)</name>
    <dbReference type="NCBI Taxonomy" id="504472"/>
    <lineage>
        <taxon>Bacteria</taxon>
        <taxon>Pseudomonadati</taxon>
        <taxon>Bacteroidota</taxon>
        <taxon>Cytophagia</taxon>
        <taxon>Cytophagales</taxon>
        <taxon>Cytophagaceae</taxon>
        <taxon>Spirosoma</taxon>
    </lineage>
</organism>
<reference evidence="2 3" key="1">
    <citation type="journal article" date="2010" name="Stand. Genomic Sci.">
        <title>Complete genome sequence of Spirosoma linguale type strain (1).</title>
        <authorList>
            <person name="Lail K."/>
            <person name="Sikorski J."/>
            <person name="Saunders E."/>
            <person name="Lapidus A."/>
            <person name="Glavina Del Rio T."/>
            <person name="Copeland A."/>
            <person name="Tice H."/>
            <person name="Cheng J.-F."/>
            <person name="Lucas S."/>
            <person name="Nolan M."/>
            <person name="Bruce D."/>
            <person name="Goodwin L."/>
            <person name="Pitluck S."/>
            <person name="Ivanova N."/>
            <person name="Mavromatis K."/>
            <person name="Ovchinnikova G."/>
            <person name="Pati A."/>
            <person name="Chen A."/>
            <person name="Palaniappan K."/>
            <person name="Land M."/>
            <person name="Hauser L."/>
            <person name="Chang Y.-J."/>
            <person name="Jeffries C.D."/>
            <person name="Chain P."/>
            <person name="Brettin T."/>
            <person name="Detter J.C."/>
            <person name="Schuetze A."/>
            <person name="Rohde M."/>
            <person name="Tindall B.J."/>
            <person name="Goeker M."/>
            <person name="Bristow J."/>
            <person name="Eisen J.A."/>
            <person name="Markowitz V."/>
            <person name="Hugenholtz P."/>
            <person name="Kyrpides N.C."/>
            <person name="Klenk H.-P."/>
            <person name="Chen F."/>
        </authorList>
    </citation>
    <scope>NUCLEOTIDE SEQUENCE [LARGE SCALE GENOMIC DNA]</scope>
    <source>
        <strain evidence="3">ATCC 33905 / DSM 74 / LMG 10896 / Claus 1</strain>
    </source>
</reference>
<dbReference type="AlphaFoldDB" id="D2QII7"/>
<sequence length="374" mass="41553">MRNTRLLFQSFRLDRLVVALLISALCRSNTVEAQTLKQVQVPKTPLTLAAQGSFYVGGETVEQTQAQLGSFVPGGHLSVNQMYVRYMVPQGGKKNTPVVMVHGMALTGKCWETTPDGRMGWDEYFVRKGYPVYMPDQVGRGRSGFNQAIYNDVRVGLKEPKDLPPMWRFSDENAWPNFRFGEKPGVPFPNGQFPIEALDQLAKQGVPDVSMSLPTPSPNYKALLDLASQLKSAVLISHSQSGRFPLEVALIDSAYSADIKALVLVEPGGTVDSYTDRQIKTLTRLPILVVFGDNLRVETGVPGHSWQTAYEAYNRFVDRVNKAGGRAKMMYLPELGIKGNSHMIMQDKNNLQIADLILKWVHANIDGGRTRVSH</sequence>
<accession>D2QII7</accession>
<protein>
    <recommendedName>
        <fullName evidence="4">AB hydrolase-1 domain-containing protein</fullName>
    </recommendedName>
</protein>
<name>D2QII7_SPILD</name>
<feature type="chain" id="PRO_5003033804" description="AB hydrolase-1 domain-containing protein" evidence="1">
    <location>
        <begin position="34"/>
        <end position="374"/>
    </location>
</feature>
<dbReference type="KEGG" id="sli:Slin_2756"/>
<keyword evidence="3" id="KW-1185">Reference proteome</keyword>
<proteinExistence type="predicted"/>
<dbReference type="RefSeq" id="WP_012927303.1">
    <property type="nucleotide sequence ID" value="NC_013730.1"/>
</dbReference>
<feature type="signal peptide" evidence="1">
    <location>
        <begin position="1"/>
        <end position="33"/>
    </location>
</feature>
<dbReference type="EMBL" id="CP001769">
    <property type="protein sequence ID" value="ADB38771.1"/>
    <property type="molecule type" value="Genomic_DNA"/>
</dbReference>